<organism evidence="1">
    <name type="scientific">Cucumis melo</name>
    <name type="common">Muskmelon</name>
    <dbReference type="NCBI Taxonomy" id="3656"/>
    <lineage>
        <taxon>Eukaryota</taxon>
        <taxon>Viridiplantae</taxon>
        <taxon>Streptophyta</taxon>
        <taxon>Embryophyta</taxon>
        <taxon>Tracheophyta</taxon>
        <taxon>Spermatophyta</taxon>
        <taxon>Magnoliopsida</taxon>
        <taxon>eudicotyledons</taxon>
        <taxon>Gunneridae</taxon>
        <taxon>Pentapetalae</taxon>
        <taxon>rosids</taxon>
        <taxon>fabids</taxon>
        <taxon>Cucurbitales</taxon>
        <taxon>Cucurbitaceae</taxon>
        <taxon>Benincaseae</taxon>
        <taxon>Cucumis</taxon>
    </lineage>
</organism>
<sequence length="60" mass="7346">MKHNYLKNEIFHLYYRSIFLTSLGYNAKVVNMTPVQNQKTVFRSLSRLQENVLRKRKNWK</sequence>
<dbReference type="AlphaFoldDB" id="A0A9I9EJF9"/>
<proteinExistence type="predicted"/>
<name>A0A9I9EJF9_CUCME</name>
<accession>A0A9I9EJF9</accession>
<dbReference type="EnsemblPlants" id="MELO3C034273.2.1">
    <property type="protein sequence ID" value="MELO3C034273.2.1"/>
    <property type="gene ID" value="MELO3C034273.2"/>
</dbReference>
<reference evidence="1" key="1">
    <citation type="submission" date="2023-03" db="UniProtKB">
        <authorList>
            <consortium name="EnsemblPlants"/>
        </authorList>
    </citation>
    <scope>IDENTIFICATION</scope>
</reference>
<protein>
    <submittedName>
        <fullName evidence="1">Uncharacterized protein</fullName>
    </submittedName>
</protein>
<dbReference type="Gramene" id="MELO3C034273.2.1">
    <property type="protein sequence ID" value="MELO3C034273.2.1"/>
    <property type="gene ID" value="MELO3C034273.2"/>
</dbReference>
<evidence type="ECO:0000313" key="1">
    <source>
        <dbReference type="EnsemblPlants" id="MELO3C034273.2.1"/>
    </source>
</evidence>